<proteinExistence type="predicted"/>
<feature type="transmembrane region" description="Helical" evidence="1">
    <location>
        <begin position="45"/>
        <end position="65"/>
    </location>
</feature>
<evidence type="ECO:0000313" key="2">
    <source>
        <dbReference type="EMBL" id="RVX03392.1"/>
    </source>
</evidence>
<evidence type="ECO:0008006" key="4">
    <source>
        <dbReference type="Google" id="ProtNLM"/>
    </source>
</evidence>
<keyword evidence="1" id="KW-0472">Membrane</keyword>
<evidence type="ECO:0000256" key="1">
    <source>
        <dbReference type="SAM" id="Phobius"/>
    </source>
</evidence>
<organism evidence="2 3">
    <name type="scientific">Vitis vinifera</name>
    <name type="common">Grape</name>
    <dbReference type="NCBI Taxonomy" id="29760"/>
    <lineage>
        <taxon>Eukaryota</taxon>
        <taxon>Viridiplantae</taxon>
        <taxon>Streptophyta</taxon>
        <taxon>Embryophyta</taxon>
        <taxon>Tracheophyta</taxon>
        <taxon>Spermatophyta</taxon>
        <taxon>Magnoliopsida</taxon>
        <taxon>eudicotyledons</taxon>
        <taxon>Gunneridae</taxon>
        <taxon>Pentapetalae</taxon>
        <taxon>rosids</taxon>
        <taxon>Vitales</taxon>
        <taxon>Vitaceae</taxon>
        <taxon>Viteae</taxon>
        <taxon>Vitis</taxon>
    </lineage>
</organism>
<comment type="caution">
    <text evidence="2">The sequence shown here is derived from an EMBL/GenBank/DDBJ whole genome shotgun (WGS) entry which is preliminary data.</text>
</comment>
<feature type="transmembrane region" description="Helical" evidence="1">
    <location>
        <begin position="7"/>
        <end position="25"/>
    </location>
</feature>
<sequence length="214" mass="24402">MGFGAKWISWIHWCISIVSFFVPYQQNSLWFLPKLLGLKAGGSSIPYFFVIVMGALSCLLNKVGVLSAWQFNGRGGVGVGVEISQLLFAYDTLVFSHSDGGLENVGEMTHEFGCKLSALPSSYLGLPLGTRFKDVEIWDGVEERLWKRPYISKGGLLEASYWWEEYGEEKDGWRSCEVRERFGVDLLKAIRREWDMVDGNMVFSMGNERKVRFW</sequence>
<keyword evidence="1" id="KW-1133">Transmembrane helix</keyword>
<dbReference type="EMBL" id="QGNW01000066">
    <property type="protein sequence ID" value="RVX03392.1"/>
    <property type="molecule type" value="Genomic_DNA"/>
</dbReference>
<gene>
    <name evidence="2" type="ORF">CK203_019953</name>
</gene>
<dbReference type="Proteomes" id="UP000288805">
    <property type="component" value="Unassembled WGS sequence"/>
</dbReference>
<evidence type="ECO:0000313" key="3">
    <source>
        <dbReference type="Proteomes" id="UP000288805"/>
    </source>
</evidence>
<accession>A0A438J379</accession>
<keyword evidence="1" id="KW-0812">Transmembrane</keyword>
<protein>
    <recommendedName>
        <fullName evidence="4">Reverse transcriptase domain-containing protein</fullName>
    </recommendedName>
</protein>
<dbReference type="AlphaFoldDB" id="A0A438J379"/>
<name>A0A438J379_VITVI</name>
<reference evidence="2 3" key="1">
    <citation type="journal article" date="2018" name="PLoS Genet.">
        <title>Population sequencing reveals clonal diversity and ancestral inbreeding in the grapevine cultivar Chardonnay.</title>
        <authorList>
            <person name="Roach M.J."/>
            <person name="Johnson D.L."/>
            <person name="Bohlmann J."/>
            <person name="van Vuuren H.J."/>
            <person name="Jones S.J."/>
            <person name="Pretorius I.S."/>
            <person name="Schmidt S.A."/>
            <person name="Borneman A.R."/>
        </authorList>
    </citation>
    <scope>NUCLEOTIDE SEQUENCE [LARGE SCALE GENOMIC DNA]</scope>
    <source>
        <strain evidence="3">cv. Chardonnay</strain>
        <tissue evidence="2">Leaf</tissue>
    </source>
</reference>